<dbReference type="RefSeq" id="WP_130343176.1">
    <property type="nucleotide sequence ID" value="NZ_SGWQ01000002.1"/>
</dbReference>
<feature type="compositionally biased region" description="Basic and acidic residues" evidence="1">
    <location>
        <begin position="481"/>
        <end position="491"/>
    </location>
</feature>
<feature type="transmembrane region" description="Helical" evidence="2">
    <location>
        <begin position="353"/>
        <end position="371"/>
    </location>
</feature>
<evidence type="ECO:0000313" key="4">
    <source>
        <dbReference type="Proteomes" id="UP000294257"/>
    </source>
</evidence>
<organism evidence="3 4">
    <name type="scientific">Herbihabitans rhizosphaerae</name>
    <dbReference type="NCBI Taxonomy" id="1872711"/>
    <lineage>
        <taxon>Bacteria</taxon>
        <taxon>Bacillati</taxon>
        <taxon>Actinomycetota</taxon>
        <taxon>Actinomycetes</taxon>
        <taxon>Pseudonocardiales</taxon>
        <taxon>Pseudonocardiaceae</taxon>
        <taxon>Herbihabitans</taxon>
    </lineage>
</organism>
<sequence>MTASIEAPAPRQDSTATLPVAAAAIAGAVAIAFIGAPQSFAQGLVVGPEQTDVADWQLPVYIVGAIVTAVALLFVRLWRWQLPLGAVAIVVGFLIDHPSSDRRGGLFSFRGEKPAFADQIVVTCLKAAGGALVLVGVLAAVLYIVRSNRRWIAAPIVGLLAAGGAGGSQVLLGPAGRWETPAIPLVLLVVAALVTVAPLLTVRQETVAPQGNPVAAIVALLLPLLTTVVVLGTDKPVTESTVGKIAVVAMLVAGVVLAAAAGVRMALAATALGLTIAAVYPFLITFGVGTFSMSGRDDDSATWVYCVVAVLLGVIIGAFRFRSLVAPGVLVGLAVILVVLVETQTKSSDTLGKVLAAIGPLALVCVATAITPSRPRLSNFPQIAAFTTAIAVAASGTLTVIGDSLMKVRVDVGAPGEEPVRQDDTAGLVIYCTVLTIAAALLVLLYLRDRRDEATPEPGAPQQDSPSDGFAVQEVGPGAQPHDDEERPPLS</sequence>
<reference evidence="3 4" key="1">
    <citation type="submission" date="2019-02" db="EMBL/GenBank/DDBJ databases">
        <title>Genomic Encyclopedia of Type Strains, Phase IV (KMG-IV): sequencing the most valuable type-strain genomes for metagenomic binning, comparative biology and taxonomic classification.</title>
        <authorList>
            <person name="Goeker M."/>
        </authorList>
    </citation>
    <scope>NUCLEOTIDE SEQUENCE [LARGE SCALE GENOMIC DNA]</scope>
    <source>
        <strain evidence="3 4">DSM 101727</strain>
    </source>
</reference>
<feature type="transmembrane region" description="Helical" evidence="2">
    <location>
        <begin position="183"/>
        <end position="202"/>
    </location>
</feature>
<feature type="region of interest" description="Disordered" evidence="1">
    <location>
        <begin position="453"/>
        <end position="491"/>
    </location>
</feature>
<keyword evidence="4" id="KW-1185">Reference proteome</keyword>
<feature type="transmembrane region" description="Helical" evidence="2">
    <location>
        <begin position="426"/>
        <end position="447"/>
    </location>
</feature>
<keyword evidence="2" id="KW-1133">Transmembrane helix</keyword>
<feature type="transmembrane region" description="Helical" evidence="2">
    <location>
        <begin position="152"/>
        <end position="171"/>
    </location>
</feature>
<feature type="transmembrane region" description="Helical" evidence="2">
    <location>
        <begin position="120"/>
        <end position="145"/>
    </location>
</feature>
<evidence type="ECO:0000313" key="3">
    <source>
        <dbReference type="EMBL" id="RZS43310.1"/>
    </source>
</evidence>
<evidence type="ECO:0000256" key="2">
    <source>
        <dbReference type="SAM" id="Phobius"/>
    </source>
</evidence>
<name>A0A4Q7L3J9_9PSEU</name>
<feature type="transmembrane region" description="Helical" evidence="2">
    <location>
        <begin position="56"/>
        <end position="75"/>
    </location>
</feature>
<evidence type="ECO:0000256" key="1">
    <source>
        <dbReference type="SAM" id="MobiDB-lite"/>
    </source>
</evidence>
<feature type="transmembrane region" description="Helical" evidence="2">
    <location>
        <begin position="274"/>
        <end position="294"/>
    </location>
</feature>
<feature type="transmembrane region" description="Helical" evidence="2">
    <location>
        <begin position="300"/>
        <end position="319"/>
    </location>
</feature>
<dbReference type="Proteomes" id="UP000294257">
    <property type="component" value="Unassembled WGS sequence"/>
</dbReference>
<dbReference type="EMBL" id="SGWQ01000002">
    <property type="protein sequence ID" value="RZS43310.1"/>
    <property type="molecule type" value="Genomic_DNA"/>
</dbReference>
<feature type="transmembrane region" description="Helical" evidence="2">
    <location>
        <begin position="324"/>
        <end position="341"/>
    </location>
</feature>
<keyword evidence="2" id="KW-0812">Transmembrane</keyword>
<proteinExistence type="predicted"/>
<gene>
    <name evidence="3" type="ORF">EV193_102289</name>
</gene>
<feature type="transmembrane region" description="Helical" evidence="2">
    <location>
        <begin position="16"/>
        <end position="36"/>
    </location>
</feature>
<keyword evidence="2" id="KW-0472">Membrane</keyword>
<comment type="caution">
    <text evidence="3">The sequence shown here is derived from an EMBL/GenBank/DDBJ whole genome shotgun (WGS) entry which is preliminary data.</text>
</comment>
<feature type="transmembrane region" description="Helical" evidence="2">
    <location>
        <begin position="245"/>
        <end position="267"/>
    </location>
</feature>
<feature type="transmembrane region" description="Helical" evidence="2">
    <location>
        <begin position="383"/>
        <end position="406"/>
    </location>
</feature>
<dbReference type="AlphaFoldDB" id="A0A4Q7L3J9"/>
<accession>A0A4Q7L3J9</accession>
<feature type="transmembrane region" description="Helical" evidence="2">
    <location>
        <begin position="214"/>
        <end position="233"/>
    </location>
</feature>
<protein>
    <submittedName>
        <fullName evidence="3">Uncharacterized protein</fullName>
    </submittedName>
</protein>